<evidence type="ECO:0000313" key="2">
    <source>
        <dbReference type="EMBL" id="SNQ47816.1"/>
    </source>
</evidence>
<proteinExistence type="predicted"/>
<dbReference type="AlphaFoldDB" id="A0A2I2KQA8"/>
<evidence type="ECO:0000256" key="1">
    <source>
        <dbReference type="SAM" id="MobiDB-lite"/>
    </source>
</evidence>
<accession>A0A2I2KQA8</accession>
<feature type="region of interest" description="Disordered" evidence="1">
    <location>
        <begin position="112"/>
        <end position="147"/>
    </location>
</feature>
<protein>
    <submittedName>
        <fullName evidence="2">Uncharacterized protein</fullName>
    </submittedName>
</protein>
<evidence type="ECO:0000313" key="3">
    <source>
        <dbReference type="Proteomes" id="UP000234331"/>
    </source>
</evidence>
<reference evidence="2 3" key="1">
    <citation type="submission" date="2017-06" db="EMBL/GenBank/DDBJ databases">
        <authorList>
            <person name="Kim H.J."/>
            <person name="Triplett B.A."/>
        </authorList>
    </citation>
    <scope>NUCLEOTIDE SEQUENCE [LARGE SCALE GENOMIC DNA]</scope>
    <source>
        <strain evidence="2">FRACA_ARgP5</strain>
    </source>
</reference>
<feature type="compositionally biased region" description="Low complexity" evidence="1">
    <location>
        <begin position="8"/>
        <end position="26"/>
    </location>
</feature>
<gene>
    <name evidence="2" type="ORF">FRACA_2000001</name>
</gene>
<dbReference type="Proteomes" id="UP000234331">
    <property type="component" value="Unassembled WGS sequence"/>
</dbReference>
<sequence>MPGGGEPVARAQVRAAARSAASRPSPIASPEIAAHAIASARAVSGSAGFTGGSDLRILRYATVTPLLAAVPASAVAAPPMTFQPSFDAAFATPHLSFSGADRAGPPVCCLPRHGRLLPAPPGRSRRPPYPITRRSRGAAQGIDSGHR</sequence>
<dbReference type="EMBL" id="FZMO01000114">
    <property type="protein sequence ID" value="SNQ47816.1"/>
    <property type="molecule type" value="Genomic_DNA"/>
</dbReference>
<keyword evidence="3" id="KW-1185">Reference proteome</keyword>
<name>A0A2I2KQA8_9ACTN</name>
<organism evidence="2 3">
    <name type="scientific">Frankia canadensis</name>
    <dbReference type="NCBI Taxonomy" id="1836972"/>
    <lineage>
        <taxon>Bacteria</taxon>
        <taxon>Bacillati</taxon>
        <taxon>Actinomycetota</taxon>
        <taxon>Actinomycetes</taxon>
        <taxon>Frankiales</taxon>
        <taxon>Frankiaceae</taxon>
        <taxon>Frankia</taxon>
    </lineage>
</organism>
<feature type="region of interest" description="Disordered" evidence="1">
    <location>
        <begin position="1"/>
        <end position="26"/>
    </location>
</feature>